<dbReference type="Proteomes" id="UP000763557">
    <property type="component" value="Unassembled WGS sequence"/>
</dbReference>
<evidence type="ECO:0000313" key="4">
    <source>
        <dbReference type="Proteomes" id="UP000763557"/>
    </source>
</evidence>
<evidence type="ECO:0000259" key="1">
    <source>
        <dbReference type="Pfam" id="PF00881"/>
    </source>
</evidence>
<dbReference type="InterPro" id="IPR000415">
    <property type="entry name" value="Nitroreductase-like"/>
</dbReference>
<dbReference type="PANTHER" id="PTHR43745">
    <property type="entry name" value="NITROREDUCTASE MJ1384-RELATED"/>
    <property type="match status" value="1"/>
</dbReference>
<reference evidence="3 4" key="1">
    <citation type="submission" date="2020-01" db="EMBL/GenBank/DDBJ databases">
        <title>Kibdelosporangium persica a novel Actinomycetes from a hot desert in Iran.</title>
        <authorList>
            <person name="Safaei N."/>
            <person name="Zaburannyi N."/>
            <person name="Mueller R."/>
            <person name="Wink J."/>
        </authorList>
    </citation>
    <scope>NUCLEOTIDE SEQUENCE [LARGE SCALE GENOMIC DNA]</scope>
    <source>
        <strain evidence="3 4">4NS15</strain>
    </source>
</reference>
<dbReference type="Gene3D" id="3.40.109.10">
    <property type="entry name" value="NADH Oxidase"/>
    <property type="match status" value="1"/>
</dbReference>
<dbReference type="CDD" id="cd02142">
    <property type="entry name" value="McbC_SagB-like_oxidoreductase"/>
    <property type="match status" value="1"/>
</dbReference>
<organism evidence="3 4">
    <name type="scientific">Kibdelosporangium persicum</name>
    <dbReference type="NCBI Taxonomy" id="2698649"/>
    <lineage>
        <taxon>Bacteria</taxon>
        <taxon>Bacillati</taxon>
        <taxon>Actinomycetota</taxon>
        <taxon>Actinomycetes</taxon>
        <taxon>Pseudonocardiales</taxon>
        <taxon>Pseudonocardiaceae</taxon>
        <taxon>Kibdelosporangium</taxon>
    </lineage>
</organism>
<dbReference type="SUPFAM" id="SSF55469">
    <property type="entry name" value="FMN-dependent nitroreductase-like"/>
    <property type="match status" value="1"/>
</dbReference>
<name>A0ABX2F5V7_9PSEU</name>
<dbReference type="InterPro" id="IPR052544">
    <property type="entry name" value="Bacteriocin_Proc_Enz"/>
</dbReference>
<dbReference type="NCBIfam" id="TIGR03605">
    <property type="entry name" value="antibiot_sagB"/>
    <property type="match status" value="1"/>
</dbReference>
<feature type="domain" description="Cyanobactin oxidase ThcOx second" evidence="2">
    <location>
        <begin position="114"/>
        <end position="214"/>
    </location>
</feature>
<accession>A0ABX2F5V7</accession>
<dbReference type="InterPro" id="IPR029479">
    <property type="entry name" value="Nitroreductase"/>
</dbReference>
<dbReference type="Pfam" id="PF00881">
    <property type="entry name" value="Nitroreductase"/>
    <property type="match status" value="1"/>
</dbReference>
<dbReference type="Pfam" id="PF22767">
    <property type="entry name" value="ThcOx"/>
    <property type="match status" value="1"/>
</dbReference>
<comment type="caution">
    <text evidence="3">The sequence shown here is derived from an EMBL/GenBank/DDBJ whole genome shotgun (WGS) entry which is preliminary data.</text>
</comment>
<protein>
    <submittedName>
        <fullName evidence="3">TOMM biosynthesis dehydrogenase</fullName>
    </submittedName>
</protein>
<feature type="domain" description="Nitroreductase" evidence="1">
    <location>
        <begin position="270"/>
        <end position="454"/>
    </location>
</feature>
<sequence>MNTAVERLYGLRPGVYSVTGEQQTVTLLRFQHWPESVSLGQLGDDGRAALRLLAERPCAVADLPGSESPEVKTLLATLHADGWLVTTVCWAGRSLYTVQPLRSSPDVPATDEAVVLSRFTVLHREGDDLVVESPLATATVRVHDRAVSAVLAALVSTAAVNAVHSGLPDHLVTQLLADLRSAGLAVPADDAEDEPRLRQWRPHELWFHGRSRQGNGGYAGMGYGRTKWAKGTFDPTPARHDPYPGPAVELSRPNLDDLRHNDPPLTAVVEDRRSRRNHDDDHPITAEQLGELLYRCSGVRGAFEADGVEHLKLPYPAGGSVYELELYPVVRLASGLNPGMYHYDRHEHRLRLVREPGPEVARLLRSAALSASAERPPQVLIVLAARFGRLMYTYEELPYALVLKHVGVLYQTMYLAATAMGLAACGLGGGDAAAFTEATGLDHATESSVGEFMLGSRLEE</sequence>
<dbReference type="EMBL" id="JAAATY010000010">
    <property type="protein sequence ID" value="NRN66539.1"/>
    <property type="molecule type" value="Genomic_DNA"/>
</dbReference>
<keyword evidence="4" id="KW-1185">Reference proteome</keyword>
<evidence type="ECO:0000259" key="2">
    <source>
        <dbReference type="Pfam" id="PF22767"/>
    </source>
</evidence>
<proteinExistence type="predicted"/>
<dbReference type="InterPro" id="IPR020051">
    <property type="entry name" value="SagB-type_dehydrogenase"/>
</dbReference>
<dbReference type="InterPro" id="IPR054488">
    <property type="entry name" value="ThcOx_dom2"/>
</dbReference>
<gene>
    <name evidence="3" type="ORF">GC106_37640</name>
</gene>
<evidence type="ECO:0000313" key="3">
    <source>
        <dbReference type="EMBL" id="NRN66539.1"/>
    </source>
</evidence>
<dbReference type="PANTHER" id="PTHR43745:SF2">
    <property type="entry name" value="NITROREDUCTASE MJ1384-RELATED"/>
    <property type="match status" value="1"/>
</dbReference>